<dbReference type="RefSeq" id="WP_368646935.1">
    <property type="nucleotide sequence ID" value="NZ_CP158255.1"/>
</dbReference>
<dbReference type="AlphaFoldDB" id="A0AB39D7Z4"/>
<name>A0AB39D7Z4_9BURK</name>
<organism evidence="1">
    <name type="scientific">Castellaniella ginsengisoli</name>
    <dbReference type="NCBI Taxonomy" id="546114"/>
    <lineage>
        <taxon>Bacteria</taxon>
        <taxon>Pseudomonadati</taxon>
        <taxon>Pseudomonadota</taxon>
        <taxon>Betaproteobacteria</taxon>
        <taxon>Burkholderiales</taxon>
        <taxon>Alcaligenaceae</taxon>
        <taxon>Castellaniella</taxon>
    </lineage>
</organism>
<dbReference type="EMBL" id="CP158255">
    <property type="protein sequence ID" value="XDJ50151.1"/>
    <property type="molecule type" value="Genomic_DNA"/>
</dbReference>
<reference evidence="1" key="1">
    <citation type="submission" date="2024-05" db="EMBL/GenBank/DDBJ databases">
        <authorList>
            <person name="Luo Y.-C."/>
            <person name="Nicholds J."/>
            <person name="Mortimer T."/>
            <person name="Maboni G."/>
        </authorList>
    </citation>
    <scope>NUCLEOTIDE SEQUENCE</scope>
    <source>
        <strain evidence="1">151108</strain>
    </source>
</reference>
<evidence type="ECO:0000313" key="1">
    <source>
        <dbReference type="EMBL" id="XDJ50151.1"/>
    </source>
</evidence>
<proteinExistence type="predicted"/>
<sequence>MDISSLIHHLGLAARGSAEGAAALPSMLWNGPADTINWAAGTRIPRADIGPALDALGLPRPQNATERVAQDVVGALGAGGGALSLARRGAESAADPAARAMAALFAEAPVAQLASAGLSSGAAGTARENGASPTEQALIGILAGLAPVVPAAVGARGAFSSKLEPTGTGPWGPVYGNLAGDPENAVAHLLHTRTGEVPAALTHPDVPGGNIGLTYGRPPAPGSDGYGVSKLYEKHPESLADLQDFVGSMRINPERSGLNRIRLTDGDTRHGAVSMRHFEEPVSPWLITAYEKQNPARGGVSAPGGSMRIAGYSDGNLTAPPIGSPILSADGAGGQPLPRDPRQYVGLLSPEEAAARRVALAQRLQDALFGGTLGVSAGQ</sequence>
<accession>A0AB39D7Z4</accession>
<gene>
    <name evidence="1" type="ORF">ABRZ09_13225</name>
</gene>
<protein>
    <submittedName>
        <fullName evidence="1">Uncharacterized protein</fullName>
    </submittedName>
</protein>